<evidence type="ECO:0000313" key="2">
    <source>
        <dbReference type="EMBL" id="PJC28220.1"/>
    </source>
</evidence>
<reference evidence="3" key="1">
    <citation type="submission" date="2017-09" db="EMBL/GenBank/DDBJ databases">
        <title>Depth-based differentiation of microbial function through sediment-hosted aquifers and enrichment of novel symbionts in the deep terrestrial subsurface.</title>
        <authorList>
            <person name="Probst A.J."/>
            <person name="Ladd B."/>
            <person name="Jarett J.K."/>
            <person name="Geller-Mcgrath D.E."/>
            <person name="Sieber C.M.K."/>
            <person name="Emerson J.B."/>
            <person name="Anantharaman K."/>
            <person name="Thomas B.C."/>
            <person name="Malmstrom R."/>
            <person name="Stieglmeier M."/>
            <person name="Klingl A."/>
            <person name="Woyke T."/>
            <person name="Ryan C.M."/>
            <person name="Banfield J.F."/>
        </authorList>
    </citation>
    <scope>NUCLEOTIDE SEQUENCE [LARGE SCALE GENOMIC DNA]</scope>
</reference>
<accession>A0A2M8ESY6</accession>
<dbReference type="AlphaFoldDB" id="A0A2M8ESY6"/>
<gene>
    <name evidence="2" type="ORF">CO054_01310</name>
</gene>
<sequence>MKIIFKKIFPIFLVGVLFLIFFSSISLAITAEECEIKIGKGQLELKDAQDCEAIFNQLYQQAGEQRRSLRSEITKFNATIAITTTRIYATIGQIEALEKEIAALTAKIGRLDISLDQISQILIKRITETYKKGKIETFSLFLSSKSFSEFTSRYKYLKVMQLHDRKLMVQMESVRTSFEDQKTLKEKKQDELEAAKKKLESQKILLARQKVDKENLLRLTQNNELRYQQLLAASRAEVEAIQGIIAGRGQETEVGKVNQGNNIATIITGFSACSTGTHLHFQIAEGSDVKNPFSYLKNINLIDDSGGDAHNATGDWDWPLNEPIRLTQGFGSDTSAIRSRIVWYDFHTGIDVVSDDRAIKAVKPGTLYRGSIACGGGTLRYVRVDHDDSGIDTYYLHVNY</sequence>
<dbReference type="Gene3D" id="6.10.250.3150">
    <property type="match status" value="1"/>
</dbReference>
<dbReference type="InterPro" id="IPR011055">
    <property type="entry name" value="Dup_hybrid_motif"/>
</dbReference>
<proteinExistence type="predicted"/>
<protein>
    <recommendedName>
        <fullName evidence="4">Peptidase M23 domain-containing protein</fullName>
    </recommendedName>
</protein>
<organism evidence="2 3">
    <name type="scientific">Candidatus Shapirobacteria bacterium CG_4_9_14_0_2_um_filter_39_11</name>
    <dbReference type="NCBI Taxonomy" id="1974478"/>
    <lineage>
        <taxon>Bacteria</taxon>
        <taxon>Candidatus Shapironibacteriota</taxon>
    </lineage>
</organism>
<dbReference type="Proteomes" id="UP000229816">
    <property type="component" value="Unassembled WGS sequence"/>
</dbReference>
<name>A0A2M8ESY6_9BACT</name>
<comment type="caution">
    <text evidence="2">The sequence shown here is derived from an EMBL/GenBank/DDBJ whole genome shotgun (WGS) entry which is preliminary data.</text>
</comment>
<keyword evidence="1" id="KW-0175">Coiled coil</keyword>
<evidence type="ECO:0000256" key="1">
    <source>
        <dbReference type="SAM" id="Coils"/>
    </source>
</evidence>
<dbReference type="EMBL" id="PFSF01000027">
    <property type="protein sequence ID" value="PJC28220.1"/>
    <property type="molecule type" value="Genomic_DNA"/>
</dbReference>
<feature type="coiled-coil region" evidence="1">
    <location>
        <begin position="178"/>
        <end position="212"/>
    </location>
</feature>
<evidence type="ECO:0000313" key="3">
    <source>
        <dbReference type="Proteomes" id="UP000229816"/>
    </source>
</evidence>
<evidence type="ECO:0008006" key="4">
    <source>
        <dbReference type="Google" id="ProtNLM"/>
    </source>
</evidence>
<dbReference type="Gene3D" id="2.70.70.10">
    <property type="entry name" value="Glucose Permease (Domain IIA)"/>
    <property type="match status" value="1"/>
</dbReference>